<dbReference type="Proteomes" id="UP000326757">
    <property type="component" value="Unassembled WGS sequence"/>
</dbReference>
<gene>
    <name evidence="1" type="ORF">EYC80_007613</name>
</gene>
<reference evidence="1 2" key="1">
    <citation type="submission" date="2019-06" db="EMBL/GenBank/DDBJ databases">
        <title>Genome Sequence of the Brown Rot Fungal Pathogen Monilinia laxa.</title>
        <authorList>
            <person name="De Miccolis Angelini R.M."/>
            <person name="Landi L."/>
            <person name="Abate D."/>
            <person name="Pollastro S."/>
            <person name="Romanazzi G."/>
            <person name="Faretra F."/>
        </authorList>
    </citation>
    <scope>NUCLEOTIDE SEQUENCE [LARGE SCALE GENOMIC DNA]</scope>
    <source>
        <strain evidence="1 2">Mlax316</strain>
    </source>
</reference>
<evidence type="ECO:0000313" key="2">
    <source>
        <dbReference type="Proteomes" id="UP000326757"/>
    </source>
</evidence>
<sequence>MMQGKDPELTLWHNENFLGNTCLQGAVEERIEHAVASIDCVVGLDVLLELDTAMLISVKDSSDDSRQRRVEYSKGTLCEI</sequence>
<organism evidence="1 2">
    <name type="scientific">Monilinia laxa</name>
    <name type="common">Brown rot fungus</name>
    <name type="synonym">Sclerotinia laxa</name>
    <dbReference type="NCBI Taxonomy" id="61186"/>
    <lineage>
        <taxon>Eukaryota</taxon>
        <taxon>Fungi</taxon>
        <taxon>Dikarya</taxon>
        <taxon>Ascomycota</taxon>
        <taxon>Pezizomycotina</taxon>
        <taxon>Leotiomycetes</taxon>
        <taxon>Helotiales</taxon>
        <taxon>Sclerotiniaceae</taxon>
        <taxon>Monilinia</taxon>
    </lineage>
</organism>
<accession>A0A5N6JWG6</accession>
<name>A0A5N6JWG6_MONLA</name>
<dbReference type="EMBL" id="VIGI01000012">
    <property type="protein sequence ID" value="KAB8293284.1"/>
    <property type="molecule type" value="Genomic_DNA"/>
</dbReference>
<comment type="caution">
    <text evidence="1">The sequence shown here is derived from an EMBL/GenBank/DDBJ whole genome shotgun (WGS) entry which is preliminary data.</text>
</comment>
<proteinExistence type="predicted"/>
<evidence type="ECO:0000313" key="1">
    <source>
        <dbReference type="EMBL" id="KAB8293284.1"/>
    </source>
</evidence>
<keyword evidence="2" id="KW-1185">Reference proteome</keyword>
<protein>
    <submittedName>
        <fullName evidence="1">Uncharacterized protein</fullName>
    </submittedName>
</protein>
<dbReference type="AlphaFoldDB" id="A0A5N6JWG6"/>